<dbReference type="Pfam" id="PF07833">
    <property type="entry name" value="Cu_amine_oxidN1"/>
    <property type="match status" value="1"/>
</dbReference>
<dbReference type="InterPro" id="IPR012854">
    <property type="entry name" value="Cu_amine_oxidase-like_N"/>
</dbReference>
<dbReference type="EMBL" id="VDCQ01000005">
    <property type="protein sequence ID" value="TNJ67280.1"/>
    <property type="molecule type" value="Genomic_DNA"/>
</dbReference>
<gene>
    <name evidence="2" type="ORF">FE784_04760</name>
</gene>
<dbReference type="Proteomes" id="UP000307943">
    <property type="component" value="Unassembled WGS sequence"/>
</dbReference>
<sequence>MSMIKKWKVKRHGIWLILVVLLVAGCQSLGGLDLNRALLSGMDTTSLQQSASISLHLKQDPNTMPDERTKAMIELLNDASLELQQIKMESRERVSVKGQLKLSKGAIPFEMFGGPDQIVIKVEGAKKTIVLPYGLNDMGGSEEADLAFKEIRDQLLKSYKEKGIDKLISSFIVNNLPNPKTINVLSTNESIHGEQVNVYKLETTLNGTEMIPLLKTFLRNMTKDEANFKQLVGQLYDVLWPVIEKHLKNDELLGESPMLSRLPDRTALLESILDAASDRELAIDIIHTTLKELMFAGMIGVDTLNRSDDNPLKAVLNDKTFVNTKLYFDRTFNLRKSEVELSVTPKGIDTAGIASVQVKMQSEIWDINKPVKADVLNPGASPFIVGQGGPTEELSELVDPNSLLGQLLEAQRPSMPEPELDMFYIPVEDKNSPDLTGAYIEDGIAYAPLWLLAEELYADIEYDGDRVTLTDPWGSIRFTIGSKEADADGEPLVLDGTVRLHDDVVYVPCRSVAEWLGASVSYDEKEQAIRVLLDYWEV</sequence>
<keyword evidence="3" id="KW-1185">Reference proteome</keyword>
<dbReference type="OrthoDB" id="2811497at2"/>
<reference evidence="2 3" key="1">
    <citation type="submission" date="2019-05" db="EMBL/GenBank/DDBJ databases">
        <title>We sequenced the genome of Paenibacillus hemerocallicola KCTC 33185 for further insight into its adaptation and study the phylogeny of Paenibacillus.</title>
        <authorList>
            <person name="Narsing Rao M.P."/>
        </authorList>
    </citation>
    <scope>NUCLEOTIDE SEQUENCE [LARGE SCALE GENOMIC DNA]</scope>
    <source>
        <strain evidence="2 3">KCTC 33185</strain>
    </source>
</reference>
<comment type="caution">
    <text evidence="2">The sequence shown here is derived from an EMBL/GenBank/DDBJ whole genome shotgun (WGS) entry which is preliminary data.</text>
</comment>
<organism evidence="2 3">
    <name type="scientific">Paenibacillus hemerocallicola</name>
    <dbReference type="NCBI Taxonomy" id="1172614"/>
    <lineage>
        <taxon>Bacteria</taxon>
        <taxon>Bacillati</taxon>
        <taxon>Bacillota</taxon>
        <taxon>Bacilli</taxon>
        <taxon>Bacillales</taxon>
        <taxon>Paenibacillaceae</taxon>
        <taxon>Paenibacillus</taxon>
    </lineage>
</organism>
<accession>A0A5C4TFL1</accession>
<proteinExistence type="predicted"/>
<dbReference type="PROSITE" id="PS51257">
    <property type="entry name" value="PROKAR_LIPOPROTEIN"/>
    <property type="match status" value="1"/>
</dbReference>
<evidence type="ECO:0000259" key="1">
    <source>
        <dbReference type="Pfam" id="PF07833"/>
    </source>
</evidence>
<protein>
    <submittedName>
        <fullName evidence="2">Copper amine oxidase N-terminal domain-containing protein</fullName>
    </submittedName>
</protein>
<name>A0A5C4TFL1_9BACL</name>
<dbReference type="InterPro" id="IPR036582">
    <property type="entry name" value="Mao_N_sf"/>
</dbReference>
<dbReference type="Gene3D" id="3.30.457.10">
    <property type="entry name" value="Copper amine oxidase-like, N-terminal domain"/>
    <property type="match status" value="1"/>
</dbReference>
<evidence type="ECO:0000313" key="2">
    <source>
        <dbReference type="EMBL" id="TNJ67280.1"/>
    </source>
</evidence>
<feature type="domain" description="Copper amine oxidase-like N-terminal" evidence="1">
    <location>
        <begin position="438"/>
        <end position="530"/>
    </location>
</feature>
<dbReference type="SUPFAM" id="SSF55383">
    <property type="entry name" value="Copper amine oxidase, domain N"/>
    <property type="match status" value="1"/>
</dbReference>
<evidence type="ECO:0000313" key="3">
    <source>
        <dbReference type="Proteomes" id="UP000307943"/>
    </source>
</evidence>
<dbReference type="AlphaFoldDB" id="A0A5C4TFL1"/>